<organism evidence="2">
    <name type="scientific">Desulfobacca acetoxidans</name>
    <dbReference type="NCBI Taxonomy" id="60893"/>
    <lineage>
        <taxon>Bacteria</taxon>
        <taxon>Pseudomonadati</taxon>
        <taxon>Thermodesulfobacteriota</taxon>
        <taxon>Desulfobaccia</taxon>
        <taxon>Desulfobaccales</taxon>
        <taxon>Desulfobaccaceae</taxon>
        <taxon>Desulfobacca</taxon>
    </lineage>
</organism>
<feature type="region of interest" description="Disordered" evidence="1">
    <location>
        <begin position="1"/>
        <end position="20"/>
    </location>
</feature>
<sequence length="195" mass="21924">MMAAFFSPQPRHPTGETRPGRLAPALGVGLFLVLALTASAQNPTVRGKAWPPGYFLQDQSLAPREHRRLLDELKLTLKQVNEAGEALVVKGTLIEPWEPQKKLYPRATVLDESGLRVMVKNLPNLYYGFTGPRHLMNQNVYLLIKKVRLLEAESLQKGALMVEGDYQAYAAAYIQALQETMTRALQGENEDRLRR</sequence>
<dbReference type="AlphaFoldDB" id="A0A7V4LD56"/>
<evidence type="ECO:0000313" key="2">
    <source>
        <dbReference type="EMBL" id="HGS05353.1"/>
    </source>
</evidence>
<dbReference type="EMBL" id="DSXI01000379">
    <property type="protein sequence ID" value="HGS05353.1"/>
    <property type="molecule type" value="Genomic_DNA"/>
</dbReference>
<proteinExistence type="predicted"/>
<comment type="caution">
    <text evidence="2">The sequence shown here is derived from an EMBL/GenBank/DDBJ whole genome shotgun (WGS) entry which is preliminary data.</text>
</comment>
<protein>
    <submittedName>
        <fullName evidence="2">Uncharacterized protein</fullName>
    </submittedName>
</protein>
<name>A0A7V4LD56_9BACT</name>
<reference evidence="2" key="1">
    <citation type="journal article" date="2020" name="mSystems">
        <title>Genome- and Community-Level Interaction Insights into Carbon Utilization and Element Cycling Functions of Hydrothermarchaeota in Hydrothermal Sediment.</title>
        <authorList>
            <person name="Zhou Z."/>
            <person name="Liu Y."/>
            <person name="Xu W."/>
            <person name="Pan J."/>
            <person name="Luo Z.H."/>
            <person name="Li M."/>
        </authorList>
    </citation>
    <scope>NUCLEOTIDE SEQUENCE [LARGE SCALE GENOMIC DNA]</scope>
    <source>
        <strain evidence="2">SpSt-548</strain>
    </source>
</reference>
<gene>
    <name evidence="2" type="ORF">ENT08_06405</name>
</gene>
<evidence type="ECO:0000256" key="1">
    <source>
        <dbReference type="SAM" id="MobiDB-lite"/>
    </source>
</evidence>
<accession>A0A7V4LD56</accession>